<evidence type="ECO:0000313" key="2">
    <source>
        <dbReference type="Proteomes" id="UP000481621"/>
    </source>
</evidence>
<gene>
    <name evidence="1" type="ORF">G4Z05_08365</name>
</gene>
<name>A0A6B3TRA2_9BACI</name>
<accession>A0A6B3TRA2</accession>
<dbReference type="Proteomes" id="UP000481621">
    <property type="component" value="Unassembled WGS sequence"/>
</dbReference>
<evidence type="ECO:0000313" key="1">
    <source>
        <dbReference type="EMBL" id="NEX78900.1"/>
    </source>
</evidence>
<sequence length="76" mass="9246">MDGLFIRSMEEKIPLDMIYLGNNKEITQRKLIIKEVNDKYIYAYCLLRKQFRTFKRENILSILPISETYSMNHYLH</sequence>
<comment type="caution">
    <text evidence="1">The sequence shown here is derived from an EMBL/GenBank/DDBJ whole genome shotgun (WGS) entry which is preliminary data.</text>
</comment>
<protein>
    <submittedName>
        <fullName evidence="1">WYL domain-containing protein</fullName>
    </submittedName>
</protein>
<organism evidence="1 2">
    <name type="scientific">Neobacillus thermocopriae</name>
    <dbReference type="NCBI Taxonomy" id="1215031"/>
    <lineage>
        <taxon>Bacteria</taxon>
        <taxon>Bacillati</taxon>
        <taxon>Bacillota</taxon>
        <taxon>Bacilli</taxon>
        <taxon>Bacillales</taxon>
        <taxon>Bacillaceae</taxon>
        <taxon>Neobacillus</taxon>
    </lineage>
</organism>
<keyword evidence="2" id="KW-1185">Reference proteome</keyword>
<dbReference type="AlphaFoldDB" id="A0A6B3TRA2"/>
<dbReference type="RefSeq" id="WP_163251422.1">
    <property type="nucleotide sequence ID" value="NZ_JAAIUV010000010.1"/>
</dbReference>
<dbReference type="EMBL" id="JAAIUV010000010">
    <property type="protein sequence ID" value="NEX78900.1"/>
    <property type="molecule type" value="Genomic_DNA"/>
</dbReference>
<dbReference type="PROSITE" id="PS52050">
    <property type="entry name" value="WYL"/>
    <property type="match status" value="1"/>
</dbReference>
<reference evidence="1" key="1">
    <citation type="submission" date="2020-02" db="EMBL/GenBank/DDBJ databases">
        <title>Bacillus sedimentmangrovi sp. nov., isolated from sediment of the mangrove ecosystem.</title>
        <authorList>
            <person name="Liu G."/>
        </authorList>
    </citation>
    <scope>NUCLEOTIDE SEQUENCE [LARGE SCALE GENOMIC DNA]</scope>
    <source>
        <strain evidence="1">SgZ-7</strain>
    </source>
</reference>
<proteinExistence type="predicted"/>